<keyword evidence="1" id="KW-0812">Transmembrane</keyword>
<keyword evidence="3" id="KW-1185">Reference proteome</keyword>
<feature type="transmembrane region" description="Helical" evidence="1">
    <location>
        <begin position="23"/>
        <end position="44"/>
    </location>
</feature>
<dbReference type="EMBL" id="BAAABV010000009">
    <property type="protein sequence ID" value="GAA0274589.1"/>
    <property type="molecule type" value="Genomic_DNA"/>
</dbReference>
<comment type="caution">
    <text evidence="2">The sequence shown here is derived from an EMBL/GenBank/DDBJ whole genome shotgun (WGS) entry which is preliminary data.</text>
</comment>
<dbReference type="Proteomes" id="UP001501867">
    <property type="component" value="Unassembled WGS sequence"/>
</dbReference>
<organism evidence="2 3">
    <name type="scientific">Streptomyces polychromogenes</name>
    <dbReference type="NCBI Taxonomy" id="67342"/>
    <lineage>
        <taxon>Bacteria</taxon>
        <taxon>Bacillati</taxon>
        <taxon>Actinomycetota</taxon>
        <taxon>Actinomycetes</taxon>
        <taxon>Kitasatosporales</taxon>
        <taxon>Streptomycetaceae</taxon>
        <taxon>Streptomyces</taxon>
    </lineage>
</organism>
<protein>
    <submittedName>
        <fullName evidence="2">Uncharacterized protein</fullName>
    </submittedName>
</protein>
<dbReference type="RefSeq" id="WP_344153057.1">
    <property type="nucleotide sequence ID" value="NZ_BAAABV010000009.1"/>
</dbReference>
<reference evidence="3" key="1">
    <citation type="journal article" date="2019" name="Int. J. Syst. Evol. Microbiol.">
        <title>The Global Catalogue of Microorganisms (GCM) 10K type strain sequencing project: providing services to taxonomists for standard genome sequencing and annotation.</title>
        <authorList>
            <consortium name="The Broad Institute Genomics Platform"/>
            <consortium name="The Broad Institute Genome Sequencing Center for Infectious Disease"/>
            <person name="Wu L."/>
            <person name="Ma J."/>
        </authorList>
    </citation>
    <scope>NUCLEOTIDE SEQUENCE [LARGE SCALE GENOMIC DNA]</scope>
    <source>
        <strain evidence="3">JCM 4505</strain>
    </source>
</reference>
<evidence type="ECO:0000313" key="2">
    <source>
        <dbReference type="EMBL" id="GAA0274589.1"/>
    </source>
</evidence>
<keyword evidence="1" id="KW-1133">Transmembrane helix</keyword>
<accession>A0ABP3ETA9</accession>
<keyword evidence="1" id="KW-0472">Membrane</keyword>
<proteinExistence type="predicted"/>
<name>A0ABP3ETA9_9ACTN</name>
<evidence type="ECO:0000256" key="1">
    <source>
        <dbReference type="SAM" id="Phobius"/>
    </source>
</evidence>
<gene>
    <name evidence="2" type="ORF">GCM10010302_10210</name>
</gene>
<evidence type="ECO:0000313" key="3">
    <source>
        <dbReference type="Proteomes" id="UP001501867"/>
    </source>
</evidence>
<sequence length="53" mass="5362">MPYASATAPGGTLAATGLATGQLWLVAASVPIVIAGALLVRLAFRREKGPVEQ</sequence>